<evidence type="ECO:0000256" key="4">
    <source>
        <dbReference type="ARBA" id="ARBA00023134"/>
    </source>
</evidence>
<dbReference type="InterPro" id="IPR035531">
    <property type="entry name" value="GTPBP1-like"/>
</dbReference>
<dbReference type="Gene3D" id="2.40.30.10">
    <property type="entry name" value="Translation factors"/>
    <property type="match status" value="2"/>
</dbReference>
<dbReference type="PANTHER" id="PTHR43721">
    <property type="entry name" value="ELONGATION FACTOR TU-RELATED"/>
    <property type="match status" value="1"/>
</dbReference>
<dbReference type="CDD" id="cd03694">
    <property type="entry name" value="GTPBP_II"/>
    <property type="match status" value="1"/>
</dbReference>
<keyword evidence="8" id="KW-1185">Reference proteome</keyword>
<dbReference type="Pfam" id="PF00009">
    <property type="entry name" value="GTP_EFTU"/>
    <property type="match status" value="1"/>
</dbReference>
<dbReference type="PROSITE" id="PS51722">
    <property type="entry name" value="G_TR_2"/>
    <property type="match status" value="1"/>
</dbReference>
<dbReference type="PANTHER" id="PTHR43721:SF9">
    <property type="entry name" value="GTP-BINDING PROTEIN 1"/>
    <property type="match status" value="1"/>
</dbReference>
<reference evidence="7 8" key="1">
    <citation type="submission" date="2021-04" db="EMBL/GenBank/DDBJ databases">
        <authorList>
            <person name="Bliznina A."/>
        </authorList>
    </citation>
    <scope>NUCLEOTIDE SEQUENCE [LARGE SCALE GENOMIC DNA]</scope>
</reference>
<comment type="function">
    <text evidence="5">Promotes degradation of target mRNA species. Plays a role in the regulation of circadian mRNA stability. Binds GTP and has GTPase activity.</text>
</comment>
<dbReference type="CDD" id="cd04165">
    <property type="entry name" value="GTPBP1_like"/>
    <property type="match status" value="1"/>
</dbReference>
<name>A0ABN7RQ37_OIKDI</name>
<organism evidence="7 8">
    <name type="scientific">Oikopleura dioica</name>
    <name type="common">Tunicate</name>
    <dbReference type="NCBI Taxonomy" id="34765"/>
    <lineage>
        <taxon>Eukaryota</taxon>
        <taxon>Metazoa</taxon>
        <taxon>Chordata</taxon>
        <taxon>Tunicata</taxon>
        <taxon>Appendicularia</taxon>
        <taxon>Copelata</taxon>
        <taxon>Oikopleuridae</taxon>
        <taxon>Oikopleura</taxon>
    </lineage>
</organism>
<accession>A0ABN7RQ37</accession>
<evidence type="ECO:0000256" key="3">
    <source>
        <dbReference type="ARBA" id="ARBA00022741"/>
    </source>
</evidence>
<gene>
    <name evidence="7" type="ORF">OKIOD_LOCUS1891</name>
</gene>
<dbReference type="EMBL" id="OU015568">
    <property type="protein sequence ID" value="CAG5083279.1"/>
    <property type="molecule type" value="Genomic_DNA"/>
</dbReference>
<feature type="domain" description="Tr-type G" evidence="6">
    <location>
        <begin position="93"/>
        <end position="321"/>
    </location>
</feature>
<dbReference type="Gene3D" id="3.40.50.300">
    <property type="entry name" value="P-loop containing nucleotide triphosphate hydrolases"/>
    <property type="match status" value="1"/>
</dbReference>
<dbReference type="InterPro" id="IPR009001">
    <property type="entry name" value="Transl_elong_EF1A/Init_IF2_C"/>
</dbReference>
<dbReference type="SUPFAM" id="SSF50465">
    <property type="entry name" value="EF-Tu/eEF-1alpha/eIF2-gamma C-terminal domain"/>
    <property type="match status" value="1"/>
</dbReference>
<evidence type="ECO:0000256" key="2">
    <source>
        <dbReference type="ARBA" id="ARBA00015364"/>
    </source>
</evidence>
<evidence type="ECO:0000256" key="5">
    <source>
        <dbReference type="ARBA" id="ARBA00025630"/>
    </source>
</evidence>
<dbReference type="InterPro" id="IPR009000">
    <property type="entry name" value="Transl_B-barrel_sf"/>
</dbReference>
<proteinExistence type="inferred from homology"/>
<dbReference type="InterPro" id="IPR027417">
    <property type="entry name" value="P-loop_NTPase"/>
</dbReference>
<comment type="similarity">
    <text evidence="1">Belongs to the TRAFAC class translation factor GTPase superfamily. Classic translation factor GTPase family. EF-Tu/EF-1A subfamily.</text>
</comment>
<evidence type="ECO:0000313" key="8">
    <source>
        <dbReference type="Proteomes" id="UP001158576"/>
    </source>
</evidence>
<evidence type="ECO:0000256" key="1">
    <source>
        <dbReference type="ARBA" id="ARBA00007249"/>
    </source>
</evidence>
<dbReference type="CDD" id="cd03708">
    <property type="entry name" value="GTPBP_III"/>
    <property type="match status" value="1"/>
</dbReference>
<dbReference type="InterPro" id="IPR000795">
    <property type="entry name" value="T_Tr_GTP-bd_dom"/>
</dbReference>
<dbReference type="Proteomes" id="UP001158576">
    <property type="component" value="Chromosome PAR"/>
</dbReference>
<keyword evidence="4" id="KW-0342">GTP-binding</keyword>
<protein>
    <recommendedName>
        <fullName evidence="2">GTP-binding protein 1</fullName>
    </recommendedName>
</protein>
<dbReference type="SUPFAM" id="SSF52540">
    <property type="entry name" value="P-loop containing nucleoside triphosphate hydrolases"/>
    <property type="match status" value="1"/>
</dbReference>
<sequence>MGTGNMLLSSYEWQNEKGIEDFTSDLQSELEINGDVLFAVGKDEELTEIELERTLEKIKSICENSNATASVLAKKEKSATVFVRLKKTDDYSFFETRVCTVGNVDAGKSTLLGVLTHNVLDDGRGSARTKLLRHRHEKETGRTSSIGQQILGFDDEGKVVNPSVHGQLNWGNLCQNSAKIVNFYDLAGHEKYFKTTVSGIMGSASDYCMLIVGSNHGLTGMAKEHLGVAVALGLPTFAVVTKIDFTPQNIIKQTISGMGKVFKSTGVRRIPILIQNVNHVILAAENFNSVKVVPIFKVSSVTGEGMEMLKLFLNLVRPSREKSTSQSSTFAVDEIFYKVGIGTVVAGALSGKPIKAGSTMSLGPDENGKFIPVGVRSIERKYLPVSSLNDGESAALALRKIKRSEIRKGMFLIQNIPNPMAYRHFRGSITILHHATTIKKNYQAVVHIGSIHQSAKIMSMDKPLLRSGDVATVHFYFLKRPEFIQTGQLFLFREGKTKAIGRITELLE</sequence>
<dbReference type="InterPro" id="IPR050055">
    <property type="entry name" value="EF-Tu_GTPase"/>
</dbReference>
<evidence type="ECO:0000259" key="6">
    <source>
        <dbReference type="PROSITE" id="PS51722"/>
    </source>
</evidence>
<keyword evidence="3" id="KW-0547">Nucleotide-binding</keyword>
<dbReference type="SUPFAM" id="SSF50447">
    <property type="entry name" value="Translation proteins"/>
    <property type="match status" value="1"/>
</dbReference>
<evidence type="ECO:0000313" key="7">
    <source>
        <dbReference type="EMBL" id="CAG5083279.1"/>
    </source>
</evidence>